<dbReference type="AlphaFoldDB" id="A0A1S2VDM5"/>
<evidence type="ECO:0000313" key="1">
    <source>
        <dbReference type="EMBL" id="OIN56813.1"/>
    </source>
</evidence>
<sequence length="100" mass="11545">MTYKNMIGPDPIREPIVAPNASEQDKLDTEYLHFLQKGNYPSGSVYEFLYVYYRNQETEHIKLIEQGRAILDRLSDDGLIFLTPYGAKLTANGRRYLADI</sequence>
<protein>
    <submittedName>
        <fullName evidence="1">Uncharacterized protein</fullName>
    </submittedName>
</protein>
<dbReference type="Proteomes" id="UP000181790">
    <property type="component" value="Unassembled WGS sequence"/>
</dbReference>
<dbReference type="RefSeq" id="WP_071505539.1">
    <property type="nucleotide sequence ID" value="NZ_MORL01000018.1"/>
</dbReference>
<keyword evidence="2" id="KW-1185">Reference proteome</keyword>
<proteinExistence type="predicted"/>
<name>A0A1S2VDM5_9BACT</name>
<reference evidence="1 2" key="1">
    <citation type="submission" date="2016-10" db="EMBL/GenBank/DDBJ databases">
        <title>Arsenicibacter rosenii gen. nov., sp. nov., an efficient arsenic-methylating bacterium isolated from an arsenic-contaminated paddy soil.</title>
        <authorList>
            <person name="Huang K."/>
        </authorList>
    </citation>
    <scope>NUCLEOTIDE SEQUENCE [LARGE SCALE GENOMIC DNA]</scope>
    <source>
        <strain evidence="1 2">SM-1</strain>
    </source>
</reference>
<evidence type="ECO:0000313" key="2">
    <source>
        <dbReference type="Proteomes" id="UP000181790"/>
    </source>
</evidence>
<comment type="caution">
    <text evidence="1">The sequence shown here is derived from an EMBL/GenBank/DDBJ whole genome shotgun (WGS) entry which is preliminary data.</text>
</comment>
<dbReference type="EMBL" id="MORL01000018">
    <property type="protein sequence ID" value="OIN56813.1"/>
    <property type="molecule type" value="Genomic_DNA"/>
</dbReference>
<gene>
    <name evidence="1" type="ORF">BLX24_22830</name>
</gene>
<organism evidence="1 2">
    <name type="scientific">Arsenicibacter rosenii</name>
    <dbReference type="NCBI Taxonomy" id="1750698"/>
    <lineage>
        <taxon>Bacteria</taxon>
        <taxon>Pseudomonadati</taxon>
        <taxon>Bacteroidota</taxon>
        <taxon>Cytophagia</taxon>
        <taxon>Cytophagales</taxon>
        <taxon>Spirosomataceae</taxon>
        <taxon>Arsenicibacter</taxon>
    </lineage>
</organism>
<accession>A0A1S2VDM5</accession>